<proteinExistence type="predicted"/>
<evidence type="ECO:0000313" key="3">
    <source>
        <dbReference type="Proteomes" id="UP000509303"/>
    </source>
</evidence>
<feature type="compositionally biased region" description="Low complexity" evidence="1">
    <location>
        <begin position="449"/>
        <end position="461"/>
    </location>
</feature>
<gene>
    <name evidence="2" type="ORF">HUT08_01085</name>
</gene>
<evidence type="ECO:0000313" key="2">
    <source>
        <dbReference type="EMBL" id="QKW48370.1"/>
    </source>
</evidence>
<keyword evidence="3" id="KW-1185">Reference proteome</keyword>
<evidence type="ECO:0000256" key="1">
    <source>
        <dbReference type="SAM" id="MobiDB-lite"/>
    </source>
</evidence>
<feature type="compositionally biased region" description="Low complexity" evidence="1">
    <location>
        <begin position="353"/>
        <end position="365"/>
    </location>
</feature>
<feature type="compositionally biased region" description="Low complexity" evidence="1">
    <location>
        <begin position="250"/>
        <end position="261"/>
    </location>
</feature>
<feature type="compositionally biased region" description="Low complexity" evidence="1">
    <location>
        <begin position="314"/>
        <end position="332"/>
    </location>
</feature>
<organism evidence="2 3">
    <name type="scientific">Streptomyces buecherae</name>
    <dbReference type="NCBI Taxonomy" id="2763006"/>
    <lineage>
        <taxon>Bacteria</taxon>
        <taxon>Bacillati</taxon>
        <taxon>Actinomycetota</taxon>
        <taxon>Actinomycetes</taxon>
        <taxon>Kitasatosporales</taxon>
        <taxon>Streptomycetaceae</taxon>
        <taxon>Streptomyces</taxon>
    </lineage>
</organism>
<dbReference type="Proteomes" id="UP000509303">
    <property type="component" value="Chromosome"/>
</dbReference>
<feature type="compositionally biased region" description="Low complexity" evidence="1">
    <location>
        <begin position="423"/>
        <end position="435"/>
    </location>
</feature>
<dbReference type="RefSeq" id="WP_176160067.1">
    <property type="nucleotide sequence ID" value="NZ_CP054929.1"/>
</dbReference>
<accession>A0A7H8N1J8</accession>
<dbReference type="AlphaFoldDB" id="A0A7H8N1J8"/>
<dbReference type="EMBL" id="CP054929">
    <property type="protein sequence ID" value="QKW48370.1"/>
    <property type="molecule type" value="Genomic_DNA"/>
</dbReference>
<name>A0A7H8N1J8_9ACTN</name>
<protein>
    <submittedName>
        <fullName evidence="2">Uncharacterized protein</fullName>
    </submittedName>
</protein>
<sequence length="628" mass="63179">MANNGAGAANESGYALLIAAGPTGKQRAMDTAAALPSLAAVAPSVLLGTTGGAQVVQLVDPDEPHTVLTHLRTAAAHPGPVLVYLVGQLTLDTKQHLPHLALARTTPKTARYTALPWHWLLSELGHRPAGTTTVFADLAADETAWPRLTAEHLTIGLALYGCVVPPPRRRQLNTPHYTRALAAALRSVGTRPPLPQLHQHAVEQSGLDQGAALLVASAGGAPHPADGGSGLPLGVPHVAPTGPADPALGPAPTGAANAWAPPASPPPGASPPLVPGFEPAAGPASPRPNPTPDQPQWPPAGATPAPSADPDPVPAVTAPEPAPSATPSAAPAAPAPPAAPATTPQSSPPVAPPAASAAPRAAEAGDATDEPTDAAARPAGEARPAEPAGEGPSQGAAAPAPPRTSAAHPGEFPLSASGTHSGEPSTAPADEAAPTPDRHSGQGGEAEPASAADRATAGDAEAAPRRPYDPGPPPAYAPGYGGGEVAHDPHGAILEAAHAGRHSEAAAMAAAWEQEAFRSAGPDSPQALHWLEVRADLARLAGDPARACELWMAAATTRLSAGQAADQPDVEGAVDRAHHQWQHVNDLLRARSLATELMALRTRVPGRRPGALRAIQARLESLRSVRAS</sequence>
<reference evidence="2 3" key="1">
    <citation type="submission" date="2020-06" db="EMBL/GenBank/DDBJ databases">
        <title>Genome mining for natural products.</title>
        <authorList>
            <person name="Zhang B."/>
            <person name="Shi J."/>
            <person name="Ge H."/>
        </authorList>
    </citation>
    <scope>NUCLEOTIDE SEQUENCE [LARGE SCALE GENOMIC DNA]</scope>
    <source>
        <strain evidence="2 3">NA00687</strain>
    </source>
</reference>
<feature type="compositionally biased region" description="Pro residues" evidence="1">
    <location>
        <begin position="285"/>
        <end position="298"/>
    </location>
</feature>
<feature type="region of interest" description="Disordered" evidence="1">
    <location>
        <begin position="218"/>
        <end position="488"/>
    </location>
</feature>
<feature type="compositionally biased region" description="Pro residues" evidence="1">
    <location>
        <begin position="262"/>
        <end position="274"/>
    </location>
</feature>
<feature type="compositionally biased region" description="Low complexity" evidence="1">
    <location>
        <begin position="374"/>
        <end position="409"/>
    </location>
</feature>